<dbReference type="AlphaFoldDB" id="A0A6L7HV99"/>
<comment type="caution">
    <text evidence="3">The sequence shown here is derived from an EMBL/GenBank/DDBJ whole genome shotgun (WGS) entry which is preliminary data.</text>
</comment>
<dbReference type="Pfam" id="PF11399">
    <property type="entry name" value="DUF3192"/>
    <property type="match status" value="1"/>
</dbReference>
<dbReference type="PROSITE" id="PS51257">
    <property type="entry name" value="PROKAR_LIPOPROTEIN"/>
    <property type="match status" value="1"/>
</dbReference>
<dbReference type="Gene3D" id="3.30.1450.10">
    <property type="match status" value="1"/>
</dbReference>
<organism evidence="3 4">
    <name type="scientific">Shewanella insulae</name>
    <dbReference type="NCBI Taxonomy" id="2681496"/>
    <lineage>
        <taxon>Bacteria</taxon>
        <taxon>Pseudomonadati</taxon>
        <taxon>Pseudomonadota</taxon>
        <taxon>Gammaproteobacteria</taxon>
        <taxon>Alteromonadales</taxon>
        <taxon>Shewanellaceae</taxon>
        <taxon>Shewanella</taxon>
    </lineage>
</organism>
<sequence length="123" mass="13756">MKTKLITALVFGASSLVLSGCVLNVGEGDKGWSTGNSWERVQEQNRVNLSKLSLGMTRDQVMTLMGTADFNEAYTKQDKTINVLYYRTQRTREDGTTTKDECTPIVIADNRVVGWGEKAYHNM</sequence>
<dbReference type="EMBL" id="WRPA01000004">
    <property type="protein sequence ID" value="MXR68256.1"/>
    <property type="molecule type" value="Genomic_DNA"/>
</dbReference>
<evidence type="ECO:0000256" key="1">
    <source>
        <dbReference type="ARBA" id="ARBA00022729"/>
    </source>
</evidence>
<keyword evidence="4" id="KW-1185">Reference proteome</keyword>
<dbReference type="InterPro" id="IPR021534">
    <property type="entry name" value="DUF3192"/>
</dbReference>
<dbReference type="Proteomes" id="UP000474778">
    <property type="component" value="Unassembled WGS sequence"/>
</dbReference>
<reference evidence="3 4" key="1">
    <citation type="submission" date="2019-12" db="EMBL/GenBank/DDBJ databases">
        <title>Shewanella insulae sp. nov., isolated from a tidal flat.</title>
        <authorList>
            <person name="Yoon J.-H."/>
        </authorList>
    </citation>
    <scope>NUCLEOTIDE SEQUENCE [LARGE SCALE GENOMIC DNA]</scope>
    <source>
        <strain evidence="3 4">JBTF-M18</strain>
    </source>
</reference>
<name>A0A6L7HV99_9GAMM</name>
<evidence type="ECO:0000256" key="2">
    <source>
        <dbReference type="SAM" id="SignalP"/>
    </source>
</evidence>
<dbReference type="RefSeq" id="WP_160794406.1">
    <property type="nucleotide sequence ID" value="NZ_CANMWR010000001.1"/>
</dbReference>
<protein>
    <submittedName>
        <fullName evidence="3">DUF3192 domain-containing protein</fullName>
    </submittedName>
</protein>
<feature type="chain" id="PRO_5026708827" evidence="2">
    <location>
        <begin position="20"/>
        <end position="123"/>
    </location>
</feature>
<dbReference type="InterPro" id="IPR037873">
    <property type="entry name" value="BamE-like"/>
</dbReference>
<evidence type="ECO:0000313" key="3">
    <source>
        <dbReference type="EMBL" id="MXR68256.1"/>
    </source>
</evidence>
<keyword evidence="1 2" id="KW-0732">Signal</keyword>
<feature type="signal peptide" evidence="2">
    <location>
        <begin position="1"/>
        <end position="19"/>
    </location>
</feature>
<proteinExistence type="predicted"/>
<evidence type="ECO:0000313" key="4">
    <source>
        <dbReference type="Proteomes" id="UP000474778"/>
    </source>
</evidence>
<gene>
    <name evidence="3" type="ORF">GNT65_06150</name>
</gene>
<accession>A0A6L7HV99</accession>